<dbReference type="Pfam" id="PF00041">
    <property type="entry name" value="fn3"/>
    <property type="match status" value="1"/>
</dbReference>
<evidence type="ECO:0000256" key="1">
    <source>
        <dbReference type="SAM" id="MobiDB-lite"/>
    </source>
</evidence>
<dbReference type="eggNOG" id="COG5492">
    <property type="taxonomic scope" value="Bacteria"/>
</dbReference>
<feature type="domain" description="Fibronectin type-III" evidence="3">
    <location>
        <begin position="584"/>
        <end position="680"/>
    </location>
</feature>
<sequence length="867" mass="95896">MKKRKIVLAGLLTVSLAVPMPVGAAVEVTEKSEAETSAPCEEETSEEDDISGSEEIFTEEEGAFQESAEDSDETEEREYPEENIQKEELSGESESEETTEESLTAAEQGAEDTSEIIGEGTCGENVTWTLTQKGTLTLSGTGPMEDFSRWTSRPWDRERVNWVIIEPGVTSIGDYSLFYANIKEISIPESVTRIGEEAFGSCHRLESIELPSGLTEIGNGAFSECNRLESIELPSGLTEIKNDVFSGCDSLESIELPPGLTEIGNDVFYSCNLLDNVVIPESVTRIGDGAFESCKNLRNLTLQEGLTEIEDSAFEGCDSLEEIVLPFTVSRVGDTAFSRCDNLLSIQVAEGNQSYYSLDGALFSQDRRLVTCPAGKAGDYEVPEGTVTVGGRAFYGCNKLEAVVLSSAVKDVEQYWGYMSFRSAARIEVSEENPYYSSLDGVLFDKEKTELVACPTGRTGTYVIPDSVKVIGLYAFEECEDLTEVTIPNGVEVIGGRAFEGCKKLKEVSIPASVKHIRSGAFYDCTRLKKIVFYGENPIPNDGSELEIFQYVVADAYYCKEIWGEEMDQHYQAATLTFHDCVPCPSEISQVKGLGYNAVEISWEPVNNAEGYRLYYQEESGEPWKYITQLSGGENTSYVHTGLQSGKEYTYYLRAYHSLDDGEKLFGAYSAGKTGKTEASRAKINKVQSWGYNALKISWDALESADGYRLYYQEPGSAWKYVTQIADGDATSYVHTGRTTGKTYTYYVRGYRNVDGQKAFGSYSAGKSGKSLPRQAKITKAREGKNQATLSWDKVNGASGYRIYYKNSENGKWHYVTQIGKGSTTSYTHKGIKEGKDYYYTMRAYRTVNGKKVFGAYAKWRQAGVTA</sequence>
<dbReference type="Gene3D" id="3.80.10.10">
    <property type="entry name" value="Ribonuclease Inhibitor"/>
    <property type="match status" value="3"/>
</dbReference>
<gene>
    <name evidence="4" type="ORF">RUMHYD_03389</name>
</gene>
<protein>
    <recommendedName>
        <fullName evidence="3">Fibronectin type-III domain-containing protein</fullName>
    </recommendedName>
</protein>
<dbReference type="PATRIC" id="fig|476272.21.peg.61"/>
<dbReference type="PROSITE" id="PS50853">
    <property type="entry name" value="FN3"/>
    <property type="match status" value="2"/>
</dbReference>
<dbReference type="AlphaFoldDB" id="C0CR76"/>
<dbReference type="InterPro" id="IPR003961">
    <property type="entry name" value="FN3_dom"/>
</dbReference>
<organism evidence="4 5">
    <name type="scientific">Blautia hydrogenotrophica (strain DSM 10507 / JCM 14656 / S5a33)</name>
    <name type="common">Ruminococcus hydrogenotrophicus</name>
    <dbReference type="NCBI Taxonomy" id="476272"/>
    <lineage>
        <taxon>Bacteria</taxon>
        <taxon>Bacillati</taxon>
        <taxon>Bacillota</taxon>
        <taxon>Clostridia</taxon>
        <taxon>Lachnospirales</taxon>
        <taxon>Lachnospiraceae</taxon>
        <taxon>Blautia</taxon>
    </lineage>
</organism>
<dbReference type="SMART" id="SM00060">
    <property type="entry name" value="FN3"/>
    <property type="match status" value="3"/>
</dbReference>
<dbReference type="Proteomes" id="UP000003100">
    <property type="component" value="Unassembled WGS sequence"/>
</dbReference>
<feature type="compositionally biased region" description="Acidic residues" evidence="1">
    <location>
        <begin position="90"/>
        <end position="100"/>
    </location>
</feature>
<evidence type="ECO:0000256" key="2">
    <source>
        <dbReference type="SAM" id="SignalP"/>
    </source>
</evidence>
<feature type="compositionally biased region" description="Acidic residues" evidence="1">
    <location>
        <begin position="40"/>
        <end position="81"/>
    </location>
</feature>
<keyword evidence="5" id="KW-1185">Reference proteome</keyword>
<dbReference type="SUPFAM" id="SSF49265">
    <property type="entry name" value="Fibronectin type III"/>
    <property type="match status" value="2"/>
</dbReference>
<evidence type="ECO:0000313" key="4">
    <source>
        <dbReference type="EMBL" id="EEG47742.1"/>
    </source>
</evidence>
<dbReference type="InterPro" id="IPR053139">
    <property type="entry name" value="Surface_bspA-like"/>
</dbReference>
<dbReference type="Pfam" id="PF13306">
    <property type="entry name" value="LRR_5"/>
    <property type="match status" value="3"/>
</dbReference>
<dbReference type="InterPro" id="IPR036116">
    <property type="entry name" value="FN3_sf"/>
</dbReference>
<feature type="signal peptide" evidence="2">
    <location>
        <begin position="1"/>
        <end position="24"/>
    </location>
</feature>
<dbReference type="InterPro" id="IPR013783">
    <property type="entry name" value="Ig-like_fold"/>
</dbReference>
<feature type="chain" id="PRO_5002896949" description="Fibronectin type-III domain-containing protein" evidence="2">
    <location>
        <begin position="25"/>
        <end position="867"/>
    </location>
</feature>
<feature type="domain" description="Fibronectin type-III" evidence="3">
    <location>
        <begin position="772"/>
        <end position="867"/>
    </location>
</feature>
<evidence type="ECO:0000259" key="3">
    <source>
        <dbReference type="PROSITE" id="PS50853"/>
    </source>
</evidence>
<reference evidence="4 5" key="1">
    <citation type="submission" date="2009-01" db="EMBL/GenBank/DDBJ databases">
        <authorList>
            <person name="Fulton L."/>
            <person name="Clifton S."/>
            <person name="Fulton B."/>
            <person name="Xu J."/>
            <person name="Minx P."/>
            <person name="Pepin K.H."/>
            <person name="Johnson M."/>
            <person name="Bhonagiri V."/>
            <person name="Nash W.E."/>
            <person name="Mardis E.R."/>
            <person name="Wilson R.K."/>
        </authorList>
    </citation>
    <scope>NUCLEOTIDE SEQUENCE [LARGE SCALE GENOMIC DNA]</scope>
    <source>
        <strain evidence="5">DSM 10507 / JCM 14656 / S5a33</strain>
    </source>
</reference>
<dbReference type="InterPro" id="IPR032675">
    <property type="entry name" value="LRR_dom_sf"/>
</dbReference>
<accession>C0CR76</accession>
<dbReference type="RefSeq" id="WP_005951695.1">
    <property type="nucleotide sequence ID" value="NZ_CP136423.1"/>
</dbReference>
<dbReference type="InterPro" id="IPR026906">
    <property type="entry name" value="LRR_5"/>
</dbReference>
<keyword evidence="2" id="KW-0732">Signal</keyword>
<reference evidence="4 5" key="2">
    <citation type="submission" date="2009-02" db="EMBL/GenBank/DDBJ databases">
        <title>Draft genome sequence of Blautia hydrogenotrophica DSM 10507 (Ruminococcus hydrogenotrophicus DSM 10507).</title>
        <authorList>
            <person name="Sudarsanam P."/>
            <person name="Ley R."/>
            <person name="Guruge J."/>
            <person name="Turnbaugh P.J."/>
            <person name="Mahowald M."/>
            <person name="Liep D."/>
            <person name="Gordon J."/>
        </authorList>
    </citation>
    <scope>NUCLEOTIDE SEQUENCE [LARGE SCALE GENOMIC DNA]</scope>
    <source>
        <strain evidence="5">DSM 10507 / JCM 14656 / S5a33</strain>
    </source>
</reference>
<proteinExistence type="predicted"/>
<dbReference type="Gene3D" id="2.60.40.10">
    <property type="entry name" value="Immunoglobulins"/>
    <property type="match status" value="3"/>
</dbReference>
<evidence type="ECO:0000313" key="5">
    <source>
        <dbReference type="Proteomes" id="UP000003100"/>
    </source>
</evidence>
<dbReference type="GeneID" id="86823216"/>
<dbReference type="HOGENOM" id="CLU_351493_0_0_9"/>
<dbReference type="CDD" id="cd00063">
    <property type="entry name" value="FN3"/>
    <property type="match status" value="3"/>
</dbReference>
<dbReference type="PANTHER" id="PTHR45661">
    <property type="entry name" value="SURFACE ANTIGEN"/>
    <property type="match status" value="1"/>
</dbReference>
<dbReference type="SUPFAM" id="SSF52058">
    <property type="entry name" value="L domain-like"/>
    <property type="match status" value="2"/>
</dbReference>
<name>C0CR76_BLAHS</name>
<dbReference type="EMBL" id="ACBZ01000178">
    <property type="protein sequence ID" value="EEG47742.1"/>
    <property type="molecule type" value="Genomic_DNA"/>
</dbReference>
<feature type="region of interest" description="Disordered" evidence="1">
    <location>
        <begin position="28"/>
        <end position="111"/>
    </location>
</feature>
<dbReference type="PANTHER" id="PTHR45661:SF3">
    <property type="entry name" value="IG-LIKE DOMAIN-CONTAINING PROTEIN"/>
    <property type="match status" value="1"/>
</dbReference>